<dbReference type="RefSeq" id="WP_105000460.1">
    <property type="nucleotide sequence ID" value="NZ_MQVX01000001.1"/>
</dbReference>
<dbReference type="Gene3D" id="3.20.20.80">
    <property type="entry name" value="Glycosidases"/>
    <property type="match status" value="2"/>
</dbReference>
<organism evidence="3 4">
    <name type="scientific">Aureicoccus marinus</name>
    <dbReference type="NCBI Taxonomy" id="754435"/>
    <lineage>
        <taxon>Bacteria</taxon>
        <taxon>Pseudomonadati</taxon>
        <taxon>Bacteroidota</taxon>
        <taxon>Flavobacteriia</taxon>
        <taxon>Flavobacteriales</taxon>
        <taxon>Flavobacteriaceae</taxon>
        <taxon>Aureicoccus</taxon>
    </lineage>
</organism>
<dbReference type="AlphaFoldDB" id="A0A2S7T4G3"/>
<reference evidence="4" key="1">
    <citation type="submission" date="2016-11" db="EMBL/GenBank/DDBJ databases">
        <title>Trade-off between light-utilization and light-protection in marine flavobacteria.</title>
        <authorList>
            <person name="Kumagai Y."/>
            <person name="Yoshizawa S."/>
            <person name="Kogure K."/>
        </authorList>
    </citation>
    <scope>NUCLEOTIDE SEQUENCE [LARGE SCALE GENOMIC DNA]</scope>
    <source>
        <strain evidence="4">SG-18</strain>
    </source>
</reference>
<comment type="caution">
    <text evidence="3">The sequence shown here is derived from an EMBL/GenBank/DDBJ whole genome shotgun (WGS) entry which is preliminary data.</text>
</comment>
<keyword evidence="3" id="KW-0456">Lyase</keyword>
<evidence type="ECO:0000313" key="3">
    <source>
        <dbReference type="EMBL" id="PQJ14819.1"/>
    </source>
</evidence>
<dbReference type="Proteomes" id="UP000239366">
    <property type="component" value="Unassembled WGS sequence"/>
</dbReference>
<dbReference type="Pfam" id="PF00128">
    <property type="entry name" value="Alpha-amylase"/>
    <property type="match status" value="2"/>
</dbReference>
<accession>A0A2S7T4G3</accession>
<dbReference type="GO" id="GO:0016829">
    <property type="term" value="F:lyase activity"/>
    <property type="evidence" value="ECO:0007669"/>
    <property type="project" value="UniProtKB-KW"/>
</dbReference>
<gene>
    <name evidence="3" type="ORF">BST99_02885</name>
</gene>
<name>A0A2S7T4G3_9FLAO</name>
<dbReference type="InterPro" id="IPR017853">
    <property type="entry name" value="GH"/>
</dbReference>
<feature type="signal peptide" evidence="1">
    <location>
        <begin position="1"/>
        <end position="16"/>
    </location>
</feature>
<keyword evidence="4" id="KW-1185">Reference proteome</keyword>
<protein>
    <submittedName>
        <fullName evidence="3">Alpha-amlyase</fullName>
    </submittedName>
</protein>
<dbReference type="SUPFAM" id="SSF51445">
    <property type="entry name" value="(Trans)glycosidases"/>
    <property type="match status" value="1"/>
</dbReference>
<dbReference type="EMBL" id="MQVX01000001">
    <property type="protein sequence ID" value="PQJ14819.1"/>
    <property type="molecule type" value="Genomic_DNA"/>
</dbReference>
<evidence type="ECO:0000259" key="2">
    <source>
        <dbReference type="SMART" id="SM00642"/>
    </source>
</evidence>
<proteinExistence type="predicted"/>
<dbReference type="OrthoDB" id="9805159at2"/>
<dbReference type="PANTHER" id="PTHR10357:SF209">
    <property type="entry name" value="PERIPLASMIC ALPHA-AMYLASE"/>
    <property type="match status" value="1"/>
</dbReference>
<keyword evidence="1" id="KW-0732">Signal</keyword>
<dbReference type="SMART" id="SM00642">
    <property type="entry name" value="Aamy"/>
    <property type="match status" value="1"/>
</dbReference>
<feature type="domain" description="Glycosyl hydrolase family 13 catalytic" evidence="2">
    <location>
        <begin position="53"/>
        <end position="475"/>
    </location>
</feature>
<feature type="chain" id="PRO_5015572627" evidence="1">
    <location>
        <begin position="17"/>
        <end position="571"/>
    </location>
</feature>
<dbReference type="PANTHER" id="PTHR10357">
    <property type="entry name" value="ALPHA-AMYLASE FAMILY MEMBER"/>
    <property type="match status" value="1"/>
</dbReference>
<dbReference type="GO" id="GO:0005975">
    <property type="term" value="P:carbohydrate metabolic process"/>
    <property type="evidence" value="ECO:0007669"/>
    <property type="project" value="InterPro"/>
</dbReference>
<sequence>MRKWFFAFCFSFFLLACQNNNSTNDETPEVTLEVQDQNRPDIPFDWKAANVYFLLTDRFSEGASATPETEQINRPDSTAVLRGFEGGNIAGILEKINSGYFTDLGVNAIWFTPIVEQIHGSTDEGTGNTYGYHGYWTKDWTKIDPQFGNPEELRKLVDAAHKKGIRVLLDVVLNHTGPVTEEDPVWPSDWVRTDPRCDFTNYDGTTACTLVANLPDILTESDEAVELPDALLAKWKKEGRLSKELDELQVFFDRTGYPRAPRYYVIKWLTDYIHEFGVDGYRVDTVKHVNEEAWTDLRKEADYAFETWKKKHPYKVLDNTPFFMVGEVYGYGISGGRDFDFGDKKVDYFNYGFNSLINFELKYDAAKDYETVFSKYSKLLNTKFKGASVMNYLSSHDDGAPFDPERKQGMRSANMLLLTPGVSQIYYGDESLRPLQIEGAAGDAHLRSSMNWEALARDSTAQAVHSHYQKLGQFRRNHPAVGAGKHKMISEKPYVFSRTYRTEDVRDKVVVGLDLPAGKKTLSVQGFFGDGTALFDVYSETEVMVQKGSVEIDSPYSTVLLELVEEPVGEE</sequence>
<dbReference type="InterPro" id="IPR006047">
    <property type="entry name" value="GH13_cat_dom"/>
</dbReference>
<evidence type="ECO:0000256" key="1">
    <source>
        <dbReference type="SAM" id="SignalP"/>
    </source>
</evidence>
<dbReference type="PROSITE" id="PS51257">
    <property type="entry name" value="PROKAR_LIPOPROTEIN"/>
    <property type="match status" value="1"/>
</dbReference>
<evidence type="ECO:0000313" key="4">
    <source>
        <dbReference type="Proteomes" id="UP000239366"/>
    </source>
</evidence>